<organism evidence="1 2">
    <name type="scientific">Phytophthora nicotianae P1976</name>
    <dbReference type="NCBI Taxonomy" id="1317066"/>
    <lineage>
        <taxon>Eukaryota</taxon>
        <taxon>Sar</taxon>
        <taxon>Stramenopiles</taxon>
        <taxon>Oomycota</taxon>
        <taxon>Peronosporomycetes</taxon>
        <taxon>Peronosporales</taxon>
        <taxon>Peronosporaceae</taxon>
        <taxon>Phytophthora</taxon>
    </lineage>
</organism>
<dbReference type="AlphaFoldDB" id="A0A081AKR1"/>
<evidence type="ECO:0000313" key="1">
    <source>
        <dbReference type="EMBL" id="ETO79472.1"/>
    </source>
</evidence>
<proteinExistence type="predicted"/>
<dbReference type="OrthoDB" id="106596at2759"/>
<sequence>MNGLTESRHQIACFSSGPPHNLHEAIFTSSTTWAQYKRAGVQRLDQPEPMRTSQFAAMADSVAFQAKATSELPRSASSSAYRRFLRKWTGQDSSDPRRIPRKLASIPFAASLLEPSLTHDDILRLRLQLQRIADITVIDSMRDKRKELVIKLKLSLQPAKPRERVGIFVPNNAPVTYETTITFRDVNHLDKVLVFCVNKMAGNCHDNCGFCVRFRKYLGNYWVKDPLVTVINMGDTVLRKPSLALHLAHLVAFATGIHTESPRIANNPKSKQVAAVQLVPNDKKRIDVVDVCTAQNEVTAVLYNFFNVSK</sequence>
<dbReference type="EMBL" id="ANJA01001093">
    <property type="protein sequence ID" value="ETO79472.1"/>
    <property type="molecule type" value="Genomic_DNA"/>
</dbReference>
<evidence type="ECO:0000313" key="2">
    <source>
        <dbReference type="Proteomes" id="UP000028582"/>
    </source>
</evidence>
<comment type="caution">
    <text evidence="1">The sequence shown here is derived from an EMBL/GenBank/DDBJ whole genome shotgun (WGS) entry which is preliminary data.</text>
</comment>
<dbReference type="Proteomes" id="UP000028582">
    <property type="component" value="Unassembled WGS sequence"/>
</dbReference>
<accession>A0A081AKR1</accession>
<reference evidence="1 2" key="1">
    <citation type="submission" date="2013-11" db="EMBL/GenBank/DDBJ databases">
        <title>The Genome Sequence of Phytophthora parasitica P1976.</title>
        <authorList>
            <consortium name="The Broad Institute Genomics Platform"/>
            <person name="Russ C."/>
            <person name="Tyler B."/>
            <person name="Panabieres F."/>
            <person name="Shan W."/>
            <person name="Tripathy S."/>
            <person name="Grunwald N."/>
            <person name="Machado M."/>
            <person name="Johnson C.S."/>
            <person name="Walker B."/>
            <person name="Young S."/>
            <person name="Zeng Q."/>
            <person name="Gargeya S."/>
            <person name="Fitzgerald M."/>
            <person name="Haas B."/>
            <person name="Abouelleil A."/>
            <person name="Allen A.W."/>
            <person name="Alvarado L."/>
            <person name="Arachchi H.M."/>
            <person name="Berlin A.M."/>
            <person name="Chapman S.B."/>
            <person name="Gainer-Dewar J."/>
            <person name="Goldberg J."/>
            <person name="Griggs A."/>
            <person name="Gujja S."/>
            <person name="Hansen M."/>
            <person name="Howarth C."/>
            <person name="Imamovic A."/>
            <person name="Ireland A."/>
            <person name="Larimer J."/>
            <person name="McCowan C."/>
            <person name="Murphy C."/>
            <person name="Pearson M."/>
            <person name="Poon T.W."/>
            <person name="Priest M."/>
            <person name="Roberts A."/>
            <person name="Saif S."/>
            <person name="Shea T."/>
            <person name="Sisk P."/>
            <person name="Sykes S."/>
            <person name="Wortman J."/>
            <person name="Nusbaum C."/>
            <person name="Birren B."/>
        </authorList>
    </citation>
    <scope>NUCLEOTIDE SEQUENCE [LARGE SCALE GENOMIC DNA]</scope>
    <source>
        <strain evidence="1 2">P1976</strain>
    </source>
</reference>
<name>A0A081AKR1_PHYNI</name>
<protein>
    <submittedName>
        <fullName evidence="1">Uncharacterized protein</fullName>
    </submittedName>
</protein>
<gene>
    <name evidence="1" type="ORF">F444_05855</name>
</gene>